<keyword evidence="2" id="KW-1185">Reference proteome</keyword>
<gene>
    <name evidence="1" type="ORF">EV356DRAFT_520886</name>
</gene>
<evidence type="ECO:0000313" key="1">
    <source>
        <dbReference type="EMBL" id="KAF2237630.1"/>
    </source>
</evidence>
<dbReference type="SUPFAM" id="SSF56784">
    <property type="entry name" value="HAD-like"/>
    <property type="match status" value="1"/>
</dbReference>
<dbReference type="Gene3D" id="3.40.50.1000">
    <property type="entry name" value="HAD superfamily/HAD-like"/>
    <property type="match status" value="1"/>
</dbReference>
<dbReference type="AlphaFoldDB" id="A0A6A6HJI9"/>
<dbReference type="EMBL" id="ML991779">
    <property type="protein sequence ID" value="KAF2237630.1"/>
    <property type="molecule type" value="Genomic_DNA"/>
</dbReference>
<dbReference type="PANTHER" id="PTHR28181:SF1">
    <property type="entry name" value="COLD TOLERANCE PROTEIN 1"/>
    <property type="match status" value="1"/>
</dbReference>
<evidence type="ECO:0000313" key="2">
    <source>
        <dbReference type="Proteomes" id="UP000800092"/>
    </source>
</evidence>
<evidence type="ECO:0008006" key="3">
    <source>
        <dbReference type="Google" id="ProtNLM"/>
    </source>
</evidence>
<dbReference type="InterPro" id="IPR023214">
    <property type="entry name" value="HAD_sf"/>
</dbReference>
<dbReference type="Proteomes" id="UP000800092">
    <property type="component" value="Unassembled WGS sequence"/>
</dbReference>
<sequence length="336" mass="37819">MRRPIFLFLDWDGTITHNDTTHLIGRVGSNHQRQVRTTLKDPWHNIVQAYSKDLDRHQRTYKPGTSQRKSIAEEQKWLESLSFIESRSIQRVEEAGIFKGVTQSEMEDAGGTAVEDGSLHLRKGWDRLLVMNAGYLASKKQVAFPILSKHIISVSWSESFIQGALQYAAQHPNASQASSGCDSRLMQSALTQLAISANELDGIENAAGSTGLMSRVYELNIRTSKDKLQTMEYKLRQDLGFEIDSTEPYCIYVGDSATDLECLLAANVGICVRDEPMQNGQKDLAETLARLGVNVGHTTEFDGLGGEREMQNRVYWARDLEEVRKMVREMFKALDN</sequence>
<protein>
    <recommendedName>
        <fullName evidence="3">HAD-like protein</fullName>
    </recommendedName>
</protein>
<dbReference type="PANTHER" id="PTHR28181">
    <property type="entry name" value="UPF0655 PROTEIN YCR015C"/>
    <property type="match status" value="1"/>
</dbReference>
<dbReference type="OrthoDB" id="10255128at2759"/>
<organism evidence="1 2">
    <name type="scientific">Viridothelium virens</name>
    <name type="common">Speckled blister lichen</name>
    <name type="synonym">Trypethelium virens</name>
    <dbReference type="NCBI Taxonomy" id="1048519"/>
    <lineage>
        <taxon>Eukaryota</taxon>
        <taxon>Fungi</taxon>
        <taxon>Dikarya</taxon>
        <taxon>Ascomycota</taxon>
        <taxon>Pezizomycotina</taxon>
        <taxon>Dothideomycetes</taxon>
        <taxon>Dothideomycetes incertae sedis</taxon>
        <taxon>Trypetheliales</taxon>
        <taxon>Trypetheliaceae</taxon>
        <taxon>Viridothelium</taxon>
    </lineage>
</organism>
<proteinExistence type="predicted"/>
<dbReference type="InterPro" id="IPR036412">
    <property type="entry name" value="HAD-like_sf"/>
</dbReference>
<dbReference type="InterPro" id="IPR050849">
    <property type="entry name" value="HAD-like_hydrolase_phosphatase"/>
</dbReference>
<reference evidence="1" key="1">
    <citation type="journal article" date="2020" name="Stud. Mycol.">
        <title>101 Dothideomycetes genomes: a test case for predicting lifestyles and emergence of pathogens.</title>
        <authorList>
            <person name="Haridas S."/>
            <person name="Albert R."/>
            <person name="Binder M."/>
            <person name="Bloem J."/>
            <person name="Labutti K."/>
            <person name="Salamov A."/>
            <person name="Andreopoulos B."/>
            <person name="Baker S."/>
            <person name="Barry K."/>
            <person name="Bills G."/>
            <person name="Bluhm B."/>
            <person name="Cannon C."/>
            <person name="Castanera R."/>
            <person name="Culley D."/>
            <person name="Daum C."/>
            <person name="Ezra D."/>
            <person name="Gonzalez J."/>
            <person name="Henrissat B."/>
            <person name="Kuo A."/>
            <person name="Liang C."/>
            <person name="Lipzen A."/>
            <person name="Lutzoni F."/>
            <person name="Magnuson J."/>
            <person name="Mondo S."/>
            <person name="Nolan M."/>
            <person name="Ohm R."/>
            <person name="Pangilinan J."/>
            <person name="Park H.-J."/>
            <person name="Ramirez L."/>
            <person name="Alfaro M."/>
            <person name="Sun H."/>
            <person name="Tritt A."/>
            <person name="Yoshinaga Y."/>
            <person name="Zwiers L.-H."/>
            <person name="Turgeon B."/>
            <person name="Goodwin S."/>
            <person name="Spatafora J."/>
            <person name="Crous P."/>
            <person name="Grigoriev I."/>
        </authorList>
    </citation>
    <scope>NUCLEOTIDE SEQUENCE</scope>
    <source>
        <strain evidence="1">Tuck. ex Michener</strain>
    </source>
</reference>
<name>A0A6A6HJI9_VIRVR</name>
<accession>A0A6A6HJI9</accession>